<reference evidence="2 3" key="1">
    <citation type="submission" date="2021-06" db="EMBL/GenBank/DDBJ databases">
        <authorList>
            <person name="Kallberg Y."/>
            <person name="Tangrot J."/>
            <person name="Rosling A."/>
        </authorList>
    </citation>
    <scope>NUCLEOTIDE SEQUENCE [LARGE SCALE GENOMIC DNA]</scope>
    <source>
        <strain evidence="2 3">120-4 pot B 10/14</strain>
    </source>
</reference>
<accession>A0ABN7XQB2</accession>
<sequence>AYNFKIIHRHGRKHSNVDALSRLPETSVGPPEQLSEPEPQSMADMDLTHYRHLLQYLDTKRLPTTLDEDQKRKLVKKSEFYEMQEVLLYKKDRRKEGNLLR</sequence>
<feature type="compositionally biased region" description="Low complexity" evidence="1">
    <location>
        <begin position="30"/>
        <end position="39"/>
    </location>
</feature>
<dbReference type="Proteomes" id="UP000789901">
    <property type="component" value="Unassembled WGS sequence"/>
</dbReference>
<proteinExistence type="predicted"/>
<feature type="non-terminal residue" evidence="2">
    <location>
        <position position="1"/>
    </location>
</feature>
<dbReference type="EMBL" id="CAJVQB010165165">
    <property type="protein sequence ID" value="CAG8856900.1"/>
    <property type="molecule type" value="Genomic_DNA"/>
</dbReference>
<gene>
    <name evidence="2" type="ORF">GMARGA_LOCUS45721</name>
</gene>
<feature type="region of interest" description="Disordered" evidence="1">
    <location>
        <begin position="15"/>
        <end position="39"/>
    </location>
</feature>
<evidence type="ECO:0000313" key="3">
    <source>
        <dbReference type="Proteomes" id="UP000789901"/>
    </source>
</evidence>
<comment type="caution">
    <text evidence="2">The sequence shown here is derived from an EMBL/GenBank/DDBJ whole genome shotgun (WGS) entry which is preliminary data.</text>
</comment>
<protein>
    <submittedName>
        <fullName evidence="2">39681_t:CDS:1</fullName>
    </submittedName>
</protein>
<name>A0ABN7XQB2_GIGMA</name>
<dbReference type="Gene3D" id="3.30.710.10">
    <property type="entry name" value="Potassium Channel Kv1.1, Chain A"/>
    <property type="match status" value="1"/>
</dbReference>
<evidence type="ECO:0000256" key="1">
    <source>
        <dbReference type="SAM" id="MobiDB-lite"/>
    </source>
</evidence>
<keyword evidence="3" id="KW-1185">Reference proteome</keyword>
<evidence type="ECO:0000313" key="2">
    <source>
        <dbReference type="EMBL" id="CAG8856900.1"/>
    </source>
</evidence>
<dbReference type="InterPro" id="IPR011333">
    <property type="entry name" value="SKP1/BTB/POZ_sf"/>
</dbReference>
<organism evidence="2 3">
    <name type="scientific">Gigaspora margarita</name>
    <dbReference type="NCBI Taxonomy" id="4874"/>
    <lineage>
        <taxon>Eukaryota</taxon>
        <taxon>Fungi</taxon>
        <taxon>Fungi incertae sedis</taxon>
        <taxon>Mucoromycota</taxon>
        <taxon>Glomeromycotina</taxon>
        <taxon>Glomeromycetes</taxon>
        <taxon>Diversisporales</taxon>
        <taxon>Gigasporaceae</taxon>
        <taxon>Gigaspora</taxon>
    </lineage>
</organism>
<feature type="non-terminal residue" evidence="2">
    <location>
        <position position="101"/>
    </location>
</feature>